<keyword evidence="10 15" id="KW-0949">S-adenosyl-L-methionine</keyword>
<name>A0A127FAB0_STEDE</name>
<keyword evidence="8 15" id="KW-0489">Methyltransferase</keyword>
<dbReference type="Pfam" id="PF01746">
    <property type="entry name" value="tRNA_m1G_MT"/>
    <property type="match status" value="1"/>
</dbReference>
<dbReference type="GO" id="GO:0002939">
    <property type="term" value="P:tRNA N1-guanine methylation"/>
    <property type="evidence" value="ECO:0007669"/>
    <property type="project" value="TreeGrafter"/>
</dbReference>
<dbReference type="InterPro" id="IPR029026">
    <property type="entry name" value="tRNA_m1G_MTases_N"/>
</dbReference>
<evidence type="ECO:0000256" key="15">
    <source>
        <dbReference type="HAMAP-Rule" id="MF_00605"/>
    </source>
</evidence>
<evidence type="ECO:0000256" key="11">
    <source>
        <dbReference type="ARBA" id="ARBA00022694"/>
    </source>
</evidence>
<sequence length="253" mass="28063">MRIEVVTLFPEFVAEAVRVGVLGRAIERGRVMVHAATPREFAMDPHRTVDDRSYGGGPGMVLKVEPARSAIRAAKARLPQGSRSVYLGADGTPLSQAKALELARRPGLLLLAGRYEGVDERLLEMEIDESISIGDYVLSGGELPALVLIDAIVRLLPGVLGDEASAEQDSFMDGLLDWPHYTRPEVIDGRKVPEILMSGNHAAIRRWRTKQALGRTWLRRRDLIDKQMLTAEQRQLLDEFMTEQRASGRSSQV</sequence>
<dbReference type="PANTHER" id="PTHR46417">
    <property type="entry name" value="TRNA (GUANINE-N(1)-)-METHYLTRANSFERASE"/>
    <property type="match status" value="1"/>
</dbReference>
<dbReference type="NCBIfam" id="TIGR00088">
    <property type="entry name" value="trmD"/>
    <property type="match status" value="1"/>
</dbReference>
<evidence type="ECO:0000256" key="4">
    <source>
        <dbReference type="ARBA" id="ARBA00011738"/>
    </source>
</evidence>
<dbReference type="Proteomes" id="UP000070250">
    <property type="component" value="Chromosome"/>
</dbReference>
<dbReference type="Gene3D" id="3.40.1280.10">
    <property type="match status" value="1"/>
</dbReference>
<dbReference type="KEGG" id="sdf:ACG33_05115"/>
<dbReference type="InterPro" id="IPR029028">
    <property type="entry name" value="Alpha/beta_knot_MTases"/>
</dbReference>
<keyword evidence="7 15" id="KW-0963">Cytoplasm</keyword>
<dbReference type="NCBIfam" id="NF000648">
    <property type="entry name" value="PRK00026.1"/>
    <property type="match status" value="1"/>
</dbReference>
<dbReference type="EC" id="2.1.1.228" evidence="5 15"/>
<dbReference type="InterPro" id="IPR023148">
    <property type="entry name" value="tRNA_m1G_MeTrfase_C_sf"/>
</dbReference>
<dbReference type="PANTHER" id="PTHR46417:SF1">
    <property type="entry name" value="TRNA (GUANINE-N(1)-)-METHYLTRANSFERASE"/>
    <property type="match status" value="1"/>
</dbReference>
<evidence type="ECO:0000313" key="20">
    <source>
        <dbReference type="Proteomes" id="UP000070250"/>
    </source>
</evidence>
<reference evidence="19 20" key="1">
    <citation type="submission" date="2015-06" db="EMBL/GenBank/DDBJ databases">
        <title>A Comprehensive Approach to Explore the Metabolic and Phylogenetic Diversity of Bacterial Steroid Degradation in the Environment: Testosterone as an Example.</title>
        <authorList>
            <person name="Yang F.-C."/>
            <person name="Chen Y.-L."/>
            <person name="Yu C.-P."/>
            <person name="Tang S.-L."/>
            <person name="Wang P.-H."/>
            <person name="Ismail W."/>
            <person name="Wang C.-H."/>
            <person name="Yang C.-Y."/>
            <person name="Chiang Y.-R."/>
        </authorList>
    </citation>
    <scope>NUCLEOTIDE SEQUENCE [LARGE SCALE GENOMIC DNA]</scope>
    <source>
        <strain evidence="19 20">DSM 18526</strain>
    </source>
</reference>
<dbReference type="Gene3D" id="1.10.1270.20">
    <property type="entry name" value="tRNA(m1g37)methyltransferase, domain 2"/>
    <property type="match status" value="1"/>
</dbReference>
<evidence type="ECO:0000256" key="7">
    <source>
        <dbReference type="ARBA" id="ARBA00022490"/>
    </source>
</evidence>
<evidence type="ECO:0000313" key="19">
    <source>
        <dbReference type="EMBL" id="AMN46489.1"/>
    </source>
</evidence>
<comment type="similarity">
    <text evidence="3 15 17">Belongs to the RNA methyltransferase TrmD family.</text>
</comment>
<evidence type="ECO:0000256" key="13">
    <source>
        <dbReference type="ARBA" id="ARBA00033392"/>
    </source>
</evidence>
<dbReference type="FunFam" id="1.10.1270.20:FF:000001">
    <property type="entry name" value="tRNA (guanine-N(1)-)-methyltransferase"/>
    <property type="match status" value="1"/>
</dbReference>
<evidence type="ECO:0000256" key="16">
    <source>
        <dbReference type="PIRSR" id="PIRSR000386-1"/>
    </source>
</evidence>
<comment type="subcellular location">
    <subcellularLocation>
        <location evidence="2 15 17">Cytoplasm</location>
    </subcellularLocation>
</comment>
<keyword evidence="9 15" id="KW-0808">Transferase</keyword>
<evidence type="ECO:0000256" key="14">
    <source>
        <dbReference type="ARBA" id="ARBA00047783"/>
    </source>
</evidence>
<comment type="function">
    <text evidence="1 15 17">Specifically methylates guanosine-37 in various tRNAs.</text>
</comment>
<dbReference type="OrthoDB" id="9807416at2"/>
<dbReference type="InterPro" id="IPR016009">
    <property type="entry name" value="tRNA_MeTrfase_TRMD/TRM10"/>
</dbReference>
<keyword evidence="11 15" id="KW-0819">tRNA processing</keyword>
<dbReference type="PIRSF" id="PIRSF000386">
    <property type="entry name" value="tRNA_mtase"/>
    <property type="match status" value="1"/>
</dbReference>
<evidence type="ECO:0000256" key="3">
    <source>
        <dbReference type="ARBA" id="ARBA00007630"/>
    </source>
</evidence>
<proteinExistence type="inferred from homology"/>
<dbReference type="GO" id="GO:0005829">
    <property type="term" value="C:cytosol"/>
    <property type="evidence" value="ECO:0007669"/>
    <property type="project" value="TreeGrafter"/>
</dbReference>
<dbReference type="SUPFAM" id="SSF75217">
    <property type="entry name" value="alpha/beta knot"/>
    <property type="match status" value="1"/>
</dbReference>
<evidence type="ECO:0000256" key="10">
    <source>
        <dbReference type="ARBA" id="ARBA00022691"/>
    </source>
</evidence>
<evidence type="ECO:0000256" key="8">
    <source>
        <dbReference type="ARBA" id="ARBA00022603"/>
    </source>
</evidence>
<dbReference type="InterPro" id="IPR002649">
    <property type="entry name" value="tRNA_m1G_MeTrfase_TrmD"/>
</dbReference>
<evidence type="ECO:0000256" key="5">
    <source>
        <dbReference type="ARBA" id="ARBA00012807"/>
    </source>
</evidence>
<feature type="binding site" evidence="15 16">
    <location>
        <begin position="133"/>
        <end position="138"/>
    </location>
    <ligand>
        <name>S-adenosyl-L-methionine</name>
        <dbReference type="ChEBI" id="CHEBI:59789"/>
    </ligand>
</feature>
<dbReference type="STRING" id="465721.ACG33_05115"/>
<evidence type="ECO:0000256" key="9">
    <source>
        <dbReference type="ARBA" id="ARBA00022679"/>
    </source>
</evidence>
<gene>
    <name evidence="15" type="primary">trmD</name>
    <name evidence="19" type="ORF">ACG33_05115</name>
</gene>
<comment type="catalytic activity">
    <reaction evidence="14 15 17">
        <text>guanosine(37) in tRNA + S-adenosyl-L-methionine = N(1)-methylguanosine(37) in tRNA + S-adenosyl-L-homocysteine + H(+)</text>
        <dbReference type="Rhea" id="RHEA:36899"/>
        <dbReference type="Rhea" id="RHEA-COMP:10145"/>
        <dbReference type="Rhea" id="RHEA-COMP:10147"/>
        <dbReference type="ChEBI" id="CHEBI:15378"/>
        <dbReference type="ChEBI" id="CHEBI:57856"/>
        <dbReference type="ChEBI" id="CHEBI:59789"/>
        <dbReference type="ChEBI" id="CHEBI:73542"/>
        <dbReference type="ChEBI" id="CHEBI:74269"/>
        <dbReference type="EC" id="2.1.1.228"/>
    </reaction>
</comment>
<accession>A0A127FAB0</accession>
<evidence type="ECO:0000256" key="2">
    <source>
        <dbReference type="ARBA" id="ARBA00004496"/>
    </source>
</evidence>
<dbReference type="RefSeq" id="WP_066919265.1">
    <property type="nucleotide sequence ID" value="NZ_CP011971.1"/>
</dbReference>
<keyword evidence="20" id="KW-1185">Reference proteome</keyword>
<evidence type="ECO:0000256" key="1">
    <source>
        <dbReference type="ARBA" id="ARBA00002634"/>
    </source>
</evidence>
<evidence type="ECO:0000256" key="6">
    <source>
        <dbReference type="ARBA" id="ARBA00014679"/>
    </source>
</evidence>
<dbReference type="GO" id="GO:0052906">
    <property type="term" value="F:tRNA (guanine(37)-N1)-methyltransferase activity"/>
    <property type="evidence" value="ECO:0007669"/>
    <property type="project" value="UniProtKB-UniRule"/>
</dbReference>
<protein>
    <recommendedName>
        <fullName evidence="6 15">tRNA (guanine-N(1)-)-methyltransferase</fullName>
        <ecNumber evidence="5 15">2.1.1.228</ecNumber>
    </recommendedName>
    <alternativeName>
        <fullName evidence="12 15">M1G-methyltransferase</fullName>
    </alternativeName>
    <alternativeName>
        <fullName evidence="13 15">tRNA [GM37] methyltransferase</fullName>
    </alternativeName>
</protein>
<organism evidence="19 20">
    <name type="scientific">Steroidobacter denitrificans</name>
    <dbReference type="NCBI Taxonomy" id="465721"/>
    <lineage>
        <taxon>Bacteria</taxon>
        <taxon>Pseudomonadati</taxon>
        <taxon>Pseudomonadota</taxon>
        <taxon>Gammaproteobacteria</taxon>
        <taxon>Steroidobacterales</taxon>
        <taxon>Steroidobacteraceae</taxon>
        <taxon>Steroidobacter</taxon>
    </lineage>
</organism>
<dbReference type="CDD" id="cd18080">
    <property type="entry name" value="TrmD-like"/>
    <property type="match status" value="1"/>
</dbReference>
<evidence type="ECO:0000256" key="12">
    <source>
        <dbReference type="ARBA" id="ARBA00029736"/>
    </source>
</evidence>
<feature type="domain" description="tRNA methyltransferase TRMD/TRM10-type" evidence="18">
    <location>
        <begin position="1"/>
        <end position="225"/>
    </location>
</feature>
<evidence type="ECO:0000256" key="17">
    <source>
        <dbReference type="RuleBase" id="RU003464"/>
    </source>
</evidence>
<evidence type="ECO:0000259" key="18">
    <source>
        <dbReference type="Pfam" id="PF01746"/>
    </source>
</evidence>
<dbReference type="EMBL" id="CP011971">
    <property type="protein sequence ID" value="AMN46489.1"/>
    <property type="molecule type" value="Genomic_DNA"/>
</dbReference>
<dbReference type="AlphaFoldDB" id="A0A127FAB0"/>
<feature type="binding site" evidence="15 16">
    <location>
        <position position="113"/>
    </location>
    <ligand>
        <name>S-adenosyl-L-methionine</name>
        <dbReference type="ChEBI" id="CHEBI:59789"/>
    </ligand>
</feature>
<comment type="subunit">
    <text evidence="4 15 17">Homodimer.</text>
</comment>
<dbReference type="PATRIC" id="fig|465721.4.peg.1092"/>
<dbReference type="FunFam" id="3.40.1280.10:FF:000001">
    <property type="entry name" value="tRNA (guanine-N(1)-)-methyltransferase"/>
    <property type="match status" value="1"/>
</dbReference>
<dbReference type="HAMAP" id="MF_00605">
    <property type="entry name" value="TrmD"/>
    <property type="match status" value="1"/>
</dbReference>